<keyword evidence="2" id="KW-1185">Reference proteome</keyword>
<reference evidence="1" key="1">
    <citation type="submission" date="2021-06" db="EMBL/GenBank/DDBJ databases">
        <authorList>
            <person name="Kallberg Y."/>
            <person name="Tangrot J."/>
            <person name="Rosling A."/>
        </authorList>
    </citation>
    <scope>NUCLEOTIDE SEQUENCE</scope>
    <source>
        <strain evidence="1">MA453B</strain>
    </source>
</reference>
<evidence type="ECO:0000313" key="2">
    <source>
        <dbReference type="Proteomes" id="UP000789405"/>
    </source>
</evidence>
<sequence>MRLYNLKGVISCIDLVAILLLYSLEDMFRIDTIEVLDITQTQKAKVYISKVGSKIGLKQIQKKSYTRLSDYETENNKNTNEDNLFSGDKTKENFKTITFDKFINRFKMRQIEK</sequence>
<dbReference type="OrthoDB" id="10543644at2759"/>
<accession>A0A9N9GHS7</accession>
<protein>
    <submittedName>
        <fullName evidence="1">4892_t:CDS:1</fullName>
    </submittedName>
</protein>
<evidence type="ECO:0000313" key="1">
    <source>
        <dbReference type="EMBL" id="CAG8602942.1"/>
    </source>
</evidence>
<organism evidence="1 2">
    <name type="scientific">Dentiscutata erythropus</name>
    <dbReference type="NCBI Taxonomy" id="1348616"/>
    <lineage>
        <taxon>Eukaryota</taxon>
        <taxon>Fungi</taxon>
        <taxon>Fungi incertae sedis</taxon>
        <taxon>Mucoromycota</taxon>
        <taxon>Glomeromycotina</taxon>
        <taxon>Glomeromycetes</taxon>
        <taxon>Diversisporales</taxon>
        <taxon>Gigasporaceae</taxon>
        <taxon>Dentiscutata</taxon>
    </lineage>
</organism>
<dbReference type="Proteomes" id="UP000789405">
    <property type="component" value="Unassembled WGS sequence"/>
</dbReference>
<comment type="caution">
    <text evidence="1">The sequence shown here is derived from an EMBL/GenBank/DDBJ whole genome shotgun (WGS) entry which is preliminary data.</text>
</comment>
<name>A0A9N9GHS7_9GLOM</name>
<dbReference type="EMBL" id="CAJVPY010003832">
    <property type="protein sequence ID" value="CAG8602942.1"/>
    <property type="molecule type" value="Genomic_DNA"/>
</dbReference>
<gene>
    <name evidence="1" type="ORF">DERYTH_LOCUS7738</name>
</gene>
<dbReference type="AlphaFoldDB" id="A0A9N9GHS7"/>
<proteinExistence type="predicted"/>